<dbReference type="InterPro" id="IPR000182">
    <property type="entry name" value="GNAT_dom"/>
</dbReference>
<keyword evidence="3" id="KW-0614">Plasmid</keyword>
<dbReference type="Pfam" id="PF13302">
    <property type="entry name" value="Acetyltransf_3"/>
    <property type="match status" value="1"/>
</dbReference>
<protein>
    <submittedName>
        <fullName evidence="2">GNAT family N-acetyltransferase</fullName>
    </submittedName>
</protein>
<feature type="domain" description="N-acetyltransferase" evidence="1">
    <location>
        <begin position="8"/>
        <end position="161"/>
    </location>
</feature>
<dbReference type="Proteomes" id="UP000092495">
    <property type="component" value="Chromosome"/>
</dbReference>
<proteinExistence type="predicted"/>
<evidence type="ECO:0000313" key="2">
    <source>
        <dbReference type="EMBL" id="ANU24624.1"/>
    </source>
</evidence>
<dbReference type="InterPro" id="IPR016181">
    <property type="entry name" value="Acyl_CoA_acyltransferase"/>
</dbReference>
<evidence type="ECO:0000259" key="1">
    <source>
        <dbReference type="PROSITE" id="PS51186"/>
    </source>
</evidence>
<dbReference type="KEGG" id="pdg:BCM40_16160"/>
<geneLocation type="plasmid" evidence="3">
    <name>pPD76</name>
</geneLocation>
<accession>A0A1C7EKW5</accession>
<evidence type="ECO:0000313" key="3">
    <source>
        <dbReference type="EMBL" id="ANU24910.1"/>
    </source>
</evidence>
<dbReference type="PANTHER" id="PTHR43610:SF1">
    <property type="entry name" value="N-ACETYLTRANSFERASE DOMAIN-CONTAINING PROTEIN"/>
    <property type="match status" value="1"/>
</dbReference>
<name>A0A1C7EKW5_9BACL</name>
<reference evidence="3 4" key="1">
    <citation type="submission" date="2016-07" db="EMBL/GenBank/DDBJ databases">
        <authorList>
            <person name="See-Too W.S."/>
        </authorList>
    </citation>
    <scope>NUCLEOTIDE SEQUENCE [LARGE SCALE GENOMIC DNA]</scope>
    <source>
        <strain evidence="3 4">DSM 22276</strain>
        <plasmid evidence="4">Plasmid</plasmid>
        <plasmid evidence="3">pPD76</plasmid>
    </source>
</reference>
<dbReference type="AlphaFoldDB" id="A0A1C7EKW5"/>
<sequence>MIIESDGIRLRLLKRDDFEALWALYTPKIFEHMLNQVENFEDMVAWLEAGMNQSNVLIFAVENPETAEVIGTTRIYAIDDTNKSCEMGATFYALSAQRTHVNTSVKRALLSYCFEERGMIRVQFKTDAENVRSQKAIERIGAVKEGVLRNERIRSNGKPRDAVVYSIIDKEWPKVKKDLAKKANKYT</sequence>
<dbReference type="EMBL" id="CP016544">
    <property type="protein sequence ID" value="ANU24910.1"/>
    <property type="molecule type" value="Genomic_DNA"/>
</dbReference>
<dbReference type="GO" id="GO:0016747">
    <property type="term" value="F:acyltransferase activity, transferring groups other than amino-acyl groups"/>
    <property type="evidence" value="ECO:0007669"/>
    <property type="project" value="InterPro"/>
</dbReference>
<geneLocation type="plasmid" evidence="4"/>
<organism evidence="2 4">
    <name type="scientific">Planococcus donghaensis</name>
    <dbReference type="NCBI Taxonomy" id="414778"/>
    <lineage>
        <taxon>Bacteria</taxon>
        <taxon>Bacillati</taxon>
        <taxon>Bacillota</taxon>
        <taxon>Bacilli</taxon>
        <taxon>Bacillales</taxon>
        <taxon>Caryophanaceae</taxon>
        <taxon>Planococcus</taxon>
    </lineage>
</organism>
<dbReference type="EMBL" id="CP016543">
    <property type="protein sequence ID" value="ANU24624.1"/>
    <property type="molecule type" value="Genomic_DNA"/>
</dbReference>
<keyword evidence="2" id="KW-0808">Transferase</keyword>
<dbReference type="PANTHER" id="PTHR43610">
    <property type="entry name" value="BLL6696 PROTEIN"/>
    <property type="match status" value="1"/>
</dbReference>
<dbReference type="Gene3D" id="3.40.630.30">
    <property type="match status" value="1"/>
</dbReference>
<dbReference type="Proteomes" id="UP000092495">
    <property type="component" value="Plasmid pPD76"/>
</dbReference>
<dbReference type="PROSITE" id="PS51186">
    <property type="entry name" value="GNAT"/>
    <property type="match status" value="1"/>
</dbReference>
<dbReference type="KEGG" id="pdg:BCM40_15230"/>
<keyword evidence="4" id="KW-1185">Reference proteome</keyword>
<dbReference type="OrthoDB" id="9795199at2"/>
<gene>
    <name evidence="2" type="ORF">BCM40_15230</name>
    <name evidence="3" type="ORF">BCM40_16160</name>
</gene>
<dbReference type="RefSeq" id="WP_065527552.1">
    <property type="nucleotide sequence ID" value="NZ_CP016543.2"/>
</dbReference>
<dbReference type="SUPFAM" id="SSF55729">
    <property type="entry name" value="Acyl-CoA N-acyltransferases (Nat)"/>
    <property type="match status" value="1"/>
</dbReference>
<evidence type="ECO:0000313" key="4">
    <source>
        <dbReference type="Proteomes" id="UP000092495"/>
    </source>
</evidence>
<dbReference type="STRING" id="414778.BCM40_15230"/>
<reference evidence="2" key="2">
    <citation type="submission" date="2016-10" db="EMBL/GenBank/DDBJ databases">
        <authorList>
            <person name="See-Too W.S."/>
        </authorList>
    </citation>
    <scope>NUCLEOTIDE SEQUENCE</scope>
    <source>
        <strain evidence="2">DSM 22276</strain>
    </source>
</reference>